<dbReference type="Pfam" id="PF00205">
    <property type="entry name" value="TPP_enzyme_M"/>
    <property type="match status" value="1"/>
</dbReference>
<evidence type="ECO:0000313" key="8">
    <source>
        <dbReference type="EMBL" id="MFC5239218.1"/>
    </source>
</evidence>
<dbReference type="InterPro" id="IPR029061">
    <property type="entry name" value="THDP-binding"/>
</dbReference>
<evidence type="ECO:0000256" key="2">
    <source>
        <dbReference type="ARBA" id="ARBA00023052"/>
    </source>
</evidence>
<dbReference type="CDD" id="cd00568">
    <property type="entry name" value="TPP_enzymes"/>
    <property type="match status" value="1"/>
</dbReference>
<comment type="caution">
    <text evidence="8">The sequence shown here is derived from an EMBL/GenBank/DDBJ whole genome shotgun (WGS) entry which is preliminary data.</text>
</comment>
<evidence type="ECO:0000256" key="1">
    <source>
        <dbReference type="ARBA" id="ARBA00007812"/>
    </source>
</evidence>
<keyword evidence="9" id="KW-1185">Reference proteome</keyword>
<organism evidence="8 9">
    <name type="scientific">Streptomyces atrovirens</name>
    <dbReference type="NCBI Taxonomy" id="285556"/>
    <lineage>
        <taxon>Bacteria</taxon>
        <taxon>Bacillati</taxon>
        <taxon>Actinomycetota</taxon>
        <taxon>Actinomycetes</taxon>
        <taxon>Kitasatosporales</taxon>
        <taxon>Streptomycetaceae</taxon>
        <taxon>Streptomyces</taxon>
    </lineage>
</organism>
<evidence type="ECO:0000259" key="6">
    <source>
        <dbReference type="Pfam" id="PF02775"/>
    </source>
</evidence>
<dbReference type="Pfam" id="PF02775">
    <property type="entry name" value="TPP_enzyme_C"/>
    <property type="match status" value="1"/>
</dbReference>
<dbReference type="PANTHER" id="PTHR18968:SF13">
    <property type="entry name" value="ACETOLACTATE SYNTHASE CATALYTIC SUBUNIT, MITOCHONDRIAL"/>
    <property type="match status" value="1"/>
</dbReference>
<evidence type="ECO:0000256" key="3">
    <source>
        <dbReference type="RuleBase" id="RU362132"/>
    </source>
</evidence>
<comment type="similarity">
    <text evidence="1 3">Belongs to the TPP enzyme family.</text>
</comment>
<dbReference type="Gene3D" id="3.40.50.1220">
    <property type="entry name" value="TPP-binding domain"/>
    <property type="match status" value="1"/>
</dbReference>
<dbReference type="SUPFAM" id="SSF52467">
    <property type="entry name" value="DHS-like NAD/FAD-binding domain"/>
    <property type="match status" value="1"/>
</dbReference>
<accession>A0ABW0DPB0</accession>
<feature type="domain" description="Thiamine pyrophosphate enzyme N-terminal TPP-binding" evidence="7">
    <location>
        <begin position="3"/>
        <end position="106"/>
    </location>
</feature>
<name>A0ABW0DPB0_9ACTN</name>
<dbReference type="RefSeq" id="WP_344561185.1">
    <property type="nucleotide sequence ID" value="NZ_BAAATG010000021.1"/>
</dbReference>
<evidence type="ECO:0000313" key="9">
    <source>
        <dbReference type="Proteomes" id="UP001596035"/>
    </source>
</evidence>
<evidence type="ECO:0000259" key="5">
    <source>
        <dbReference type="Pfam" id="PF00205"/>
    </source>
</evidence>
<dbReference type="Proteomes" id="UP001596035">
    <property type="component" value="Unassembled WGS sequence"/>
</dbReference>
<dbReference type="InterPro" id="IPR045229">
    <property type="entry name" value="TPP_enz"/>
</dbReference>
<dbReference type="InterPro" id="IPR012001">
    <property type="entry name" value="Thiamin_PyroP_enz_TPP-bd_dom"/>
</dbReference>
<evidence type="ECO:0000259" key="7">
    <source>
        <dbReference type="Pfam" id="PF02776"/>
    </source>
</evidence>
<dbReference type="EMBL" id="JBHSKN010000004">
    <property type="protein sequence ID" value="MFC5239218.1"/>
    <property type="molecule type" value="Genomic_DNA"/>
</dbReference>
<feature type="domain" description="Thiamine pyrophosphate enzyme central" evidence="5">
    <location>
        <begin position="189"/>
        <end position="319"/>
    </location>
</feature>
<dbReference type="InterPro" id="IPR011766">
    <property type="entry name" value="TPP_enzyme_TPP-bd"/>
</dbReference>
<dbReference type="CDD" id="cd07035">
    <property type="entry name" value="TPP_PYR_POX_like"/>
    <property type="match status" value="1"/>
</dbReference>
<dbReference type="InterPro" id="IPR029035">
    <property type="entry name" value="DHS-like_NAD/FAD-binding_dom"/>
</dbReference>
<protein>
    <submittedName>
        <fullName evidence="8">Thiamine pyrophosphate-binding protein</fullName>
    </submittedName>
</protein>
<dbReference type="Gene3D" id="3.40.50.970">
    <property type="match status" value="2"/>
</dbReference>
<proteinExistence type="inferred from homology"/>
<dbReference type="Pfam" id="PF02776">
    <property type="entry name" value="TPP_enzyme_N"/>
    <property type="match status" value="1"/>
</dbReference>
<dbReference type="InterPro" id="IPR012000">
    <property type="entry name" value="Thiamin_PyroP_enz_cen_dom"/>
</dbReference>
<sequence>MTTFATAVAQTLAGCGIDHAFGLVGGGNILATAALTRAGVHYTAARHEGGAMAMADACFRATGRVAVCTTTHGPGLANTATALAEAAKNRSAVVLLCGDAPVAGPRAHDIDQSALAASLGVPVVRPTDPDTAVEDTVRAVRTATAAQCPVALFLPGDLTNRKVSAPSAPPSVAPAAAPRPARARAEETDEILTLLSGARRPLLLAGLGAWRSGAAKILTDLGDRLGALLATTVMANGMFAAHPAALGLCGGFASPPAAALMGEADVVLAFGTSLDDFTLHGGRILDPAARVVQITLEGARAPRADLAVRGDAAAVATRLLDAADAHGIARSPWRERAAASGALRRAAGGWAALPHTDASGDGRIDPRTLTRELAPLLPAERTVVLDGGHFIGWPAMYWPVPDPAGLVFTGAAFQSIGLGLAGAVGAAVGRPDRTTVAAVGDGGALMGLPELETLVRSGRSALVVIYDDASYGFEEHMYVPQGADAATLRFGDTDFAAVARALGARAVTVRGTGDLSAVPEWTARGAKGTLLLDCKVSRDVLAPFLSDLLGR</sequence>
<dbReference type="SUPFAM" id="SSF52518">
    <property type="entry name" value="Thiamin diphosphate-binding fold (THDP-binding)"/>
    <property type="match status" value="2"/>
</dbReference>
<evidence type="ECO:0000256" key="4">
    <source>
        <dbReference type="SAM" id="MobiDB-lite"/>
    </source>
</evidence>
<feature type="region of interest" description="Disordered" evidence="4">
    <location>
        <begin position="163"/>
        <end position="183"/>
    </location>
</feature>
<gene>
    <name evidence="8" type="ORF">ACFPWV_04705</name>
</gene>
<reference evidence="9" key="1">
    <citation type="journal article" date="2019" name="Int. J. Syst. Evol. Microbiol.">
        <title>The Global Catalogue of Microorganisms (GCM) 10K type strain sequencing project: providing services to taxonomists for standard genome sequencing and annotation.</title>
        <authorList>
            <consortium name="The Broad Institute Genomics Platform"/>
            <consortium name="The Broad Institute Genome Sequencing Center for Infectious Disease"/>
            <person name="Wu L."/>
            <person name="Ma J."/>
        </authorList>
    </citation>
    <scope>NUCLEOTIDE SEQUENCE [LARGE SCALE GENOMIC DNA]</scope>
    <source>
        <strain evidence="9">CGMCC 4.7131</strain>
    </source>
</reference>
<feature type="domain" description="Thiamine pyrophosphate enzyme TPP-binding" evidence="6">
    <location>
        <begin position="386"/>
        <end position="533"/>
    </location>
</feature>
<keyword evidence="2 3" id="KW-0786">Thiamine pyrophosphate</keyword>
<dbReference type="PANTHER" id="PTHR18968">
    <property type="entry name" value="THIAMINE PYROPHOSPHATE ENZYMES"/>
    <property type="match status" value="1"/>
</dbReference>